<feature type="chain" id="PRO_5044271451" evidence="8">
    <location>
        <begin position="18"/>
        <end position="392"/>
    </location>
</feature>
<dbReference type="PRINTS" id="PR00723">
    <property type="entry name" value="SUBTILISIN"/>
</dbReference>
<dbReference type="GO" id="GO:0005576">
    <property type="term" value="C:extracellular region"/>
    <property type="evidence" value="ECO:0007669"/>
    <property type="project" value="UniProtKB-ARBA"/>
</dbReference>
<dbReference type="Pfam" id="PF05922">
    <property type="entry name" value="Inhibitor_I9"/>
    <property type="match status" value="1"/>
</dbReference>
<evidence type="ECO:0000256" key="6">
    <source>
        <dbReference type="PROSITE-ProRule" id="PRU01240"/>
    </source>
</evidence>
<keyword evidence="3 8" id="KW-0732">Signal</keyword>
<keyword evidence="5 6" id="KW-0720">Serine protease</keyword>
<dbReference type="InterPro" id="IPR023827">
    <property type="entry name" value="Peptidase_S8_Asp-AS"/>
</dbReference>
<evidence type="ECO:0000256" key="7">
    <source>
        <dbReference type="RuleBase" id="RU003355"/>
    </source>
</evidence>
<feature type="signal peptide" evidence="8">
    <location>
        <begin position="1"/>
        <end position="17"/>
    </location>
</feature>
<dbReference type="InterPro" id="IPR010259">
    <property type="entry name" value="S8pro/Inhibitor_I9"/>
</dbReference>
<evidence type="ECO:0000256" key="5">
    <source>
        <dbReference type="ARBA" id="ARBA00022825"/>
    </source>
</evidence>
<dbReference type="InterPro" id="IPR036852">
    <property type="entry name" value="Peptidase_S8/S53_dom_sf"/>
</dbReference>
<feature type="active site" description="Charge relay system" evidence="6">
    <location>
        <position position="334"/>
    </location>
</feature>
<dbReference type="InterPro" id="IPR015500">
    <property type="entry name" value="Peptidase_S8_subtilisin-rel"/>
</dbReference>
<protein>
    <submittedName>
        <fullName evidence="11">Proteinase T-like protein</fullName>
    </submittedName>
</protein>
<evidence type="ECO:0000256" key="8">
    <source>
        <dbReference type="SAM" id="SignalP"/>
    </source>
</evidence>
<dbReference type="InterPro" id="IPR050131">
    <property type="entry name" value="Peptidase_S8_subtilisin-like"/>
</dbReference>
<evidence type="ECO:0000259" key="10">
    <source>
        <dbReference type="Pfam" id="PF05922"/>
    </source>
</evidence>
<evidence type="ECO:0000256" key="3">
    <source>
        <dbReference type="ARBA" id="ARBA00022729"/>
    </source>
</evidence>
<dbReference type="SUPFAM" id="SSF54897">
    <property type="entry name" value="Protease propeptides/inhibitors"/>
    <property type="match status" value="1"/>
</dbReference>
<dbReference type="SUPFAM" id="SSF52743">
    <property type="entry name" value="Subtilisin-like"/>
    <property type="match status" value="1"/>
</dbReference>
<feature type="domain" description="Peptidase S8/S53" evidence="9">
    <location>
        <begin position="141"/>
        <end position="347"/>
    </location>
</feature>
<dbReference type="InterPro" id="IPR034193">
    <property type="entry name" value="PCSK9_ProteinaseK-like"/>
</dbReference>
<name>A0AB34FMU0_9HYPO</name>
<dbReference type="Gene3D" id="3.30.70.80">
    <property type="entry name" value="Peptidase S8 propeptide/proteinase inhibitor I9"/>
    <property type="match status" value="1"/>
</dbReference>
<dbReference type="AlphaFoldDB" id="A0AB34FMU0"/>
<dbReference type="PROSITE" id="PS00136">
    <property type="entry name" value="SUBTILASE_ASP"/>
    <property type="match status" value="1"/>
</dbReference>
<evidence type="ECO:0000313" key="11">
    <source>
        <dbReference type="EMBL" id="KAJ6440161.1"/>
    </source>
</evidence>
<feature type="domain" description="Inhibitor I9" evidence="10">
    <location>
        <begin position="62"/>
        <end position="103"/>
    </location>
</feature>
<dbReference type="PROSITE" id="PS00138">
    <property type="entry name" value="SUBTILASE_SER"/>
    <property type="match status" value="1"/>
</dbReference>
<feature type="active site" description="Charge relay system" evidence="6">
    <location>
        <position position="148"/>
    </location>
</feature>
<evidence type="ECO:0000256" key="4">
    <source>
        <dbReference type="ARBA" id="ARBA00022801"/>
    </source>
</evidence>
<keyword evidence="4 6" id="KW-0378">Hydrolase</keyword>
<dbReference type="PANTHER" id="PTHR43806:SF58">
    <property type="entry name" value="ALKALINE PROTEASE 1-RELATED"/>
    <property type="match status" value="1"/>
</dbReference>
<gene>
    <name evidence="11" type="ORF">O9K51_08052</name>
</gene>
<dbReference type="GO" id="GO:0004252">
    <property type="term" value="F:serine-type endopeptidase activity"/>
    <property type="evidence" value="ECO:0007669"/>
    <property type="project" value="UniProtKB-UniRule"/>
</dbReference>
<dbReference type="PROSITE" id="PS51892">
    <property type="entry name" value="SUBTILASE"/>
    <property type="match status" value="1"/>
</dbReference>
<keyword evidence="12" id="KW-1185">Reference proteome</keyword>
<evidence type="ECO:0000259" key="9">
    <source>
        <dbReference type="Pfam" id="PF00082"/>
    </source>
</evidence>
<reference evidence="11" key="1">
    <citation type="submission" date="2023-01" db="EMBL/GenBank/DDBJ databases">
        <title>The growth and conidiation of Purpureocillium lavendulum are regulated by nitrogen source and histone H3K14 acetylation.</title>
        <authorList>
            <person name="Tang P."/>
            <person name="Han J."/>
            <person name="Zhang C."/>
            <person name="Tang P."/>
            <person name="Qi F."/>
            <person name="Zhang K."/>
            <person name="Liang L."/>
        </authorList>
    </citation>
    <scope>NUCLEOTIDE SEQUENCE</scope>
    <source>
        <strain evidence="11">YMF1.00683</strain>
    </source>
</reference>
<dbReference type="InterPro" id="IPR023828">
    <property type="entry name" value="Peptidase_S8_Ser-AS"/>
</dbReference>
<sequence>MKLSSIFLALPLQVALSAPATKRGSPAPLLVPRGAQLVPNKYIVAFKEHSDEFAVGDALAMANIKATHHYSSVLKGFAATLDTATLAKLRDDPNVDFIEQDAVSSVAEFITQNPATWGISRLSHLKSKIRNYTYDSSAGEGVCAFVLDTGVFDAHPDFEGRAKMLHSYIPGQTTDGFGHGTHVSGTIMSKTFGVAKKAKLYGIKVLDNNGNGNNTGIMQAMDWVAKRIHCSKCPKGVVVNMSLKGEHSLAMNRAAAALVASGAFVGVAAGNDAMYAGAFSPASEPTVCTVGASNNDDAATYFTNWGEVVDVFAPGEDIQSTWNDGDWAYKDGTSMAAPHVVGLAAYLGALEGISGGKVCDRIKEIALKGKLQSVHSEDTPNLLAFNGNPNAT</sequence>
<dbReference type="Proteomes" id="UP001163105">
    <property type="component" value="Unassembled WGS sequence"/>
</dbReference>
<proteinExistence type="inferred from homology"/>
<feature type="active site" description="Charge relay system" evidence="6">
    <location>
        <position position="179"/>
    </location>
</feature>
<dbReference type="CDD" id="cd04077">
    <property type="entry name" value="Peptidases_S8_PCSK9_ProteinaseK_like"/>
    <property type="match status" value="1"/>
</dbReference>
<evidence type="ECO:0000256" key="1">
    <source>
        <dbReference type="ARBA" id="ARBA00011073"/>
    </source>
</evidence>
<dbReference type="FunFam" id="3.40.50.200:FF:000014">
    <property type="entry name" value="Proteinase K"/>
    <property type="match status" value="1"/>
</dbReference>
<comment type="caution">
    <text evidence="11">The sequence shown here is derived from an EMBL/GenBank/DDBJ whole genome shotgun (WGS) entry which is preliminary data.</text>
</comment>
<dbReference type="Gene3D" id="3.40.50.200">
    <property type="entry name" value="Peptidase S8/S53 domain"/>
    <property type="match status" value="1"/>
</dbReference>
<keyword evidence="2 6" id="KW-0645">Protease</keyword>
<dbReference type="InterPro" id="IPR037045">
    <property type="entry name" value="S8pro/Inhibitor_I9_sf"/>
</dbReference>
<dbReference type="Pfam" id="PF00082">
    <property type="entry name" value="Peptidase_S8"/>
    <property type="match status" value="1"/>
</dbReference>
<dbReference type="PANTHER" id="PTHR43806">
    <property type="entry name" value="PEPTIDASE S8"/>
    <property type="match status" value="1"/>
</dbReference>
<evidence type="ECO:0000256" key="2">
    <source>
        <dbReference type="ARBA" id="ARBA00022670"/>
    </source>
</evidence>
<dbReference type="GO" id="GO:0006508">
    <property type="term" value="P:proteolysis"/>
    <property type="evidence" value="ECO:0007669"/>
    <property type="project" value="UniProtKB-KW"/>
</dbReference>
<dbReference type="InterPro" id="IPR000209">
    <property type="entry name" value="Peptidase_S8/S53_dom"/>
</dbReference>
<dbReference type="EMBL" id="JAQHRD010000006">
    <property type="protein sequence ID" value="KAJ6440161.1"/>
    <property type="molecule type" value="Genomic_DNA"/>
</dbReference>
<evidence type="ECO:0000313" key="12">
    <source>
        <dbReference type="Proteomes" id="UP001163105"/>
    </source>
</evidence>
<accession>A0AB34FMU0</accession>
<organism evidence="11 12">
    <name type="scientific">Purpureocillium lavendulum</name>
    <dbReference type="NCBI Taxonomy" id="1247861"/>
    <lineage>
        <taxon>Eukaryota</taxon>
        <taxon>Fungi</taxon>
        <taxon>Dikarya</taxon>
        <taxon>Ascomycota</taxon>
        <taxon>Pezizomycotina</taxon>
        <taxon>Sordariomycetes</taxon>
        <taxon>Hypocreomycetidae</taxon>
        <taxon>Hypocreales</taxon>
        <taxon>Ophiocordycipitaceae</taxon>
        <taxon>Purpureocillium</taxon>
    </lineage>
</organism>
<comment type="similarity">
    <text evidence="1 6 7">Belongs to the peptidase S8 family.</text>
</comment>